<accession>A0ABV7Q7U4</accession>
<protein>
    <submittedName>
        <fullName evidence="1">Uncharacterized protein</fullName>
    </submittedName>
</protein>
<name>A0ABV7Q7U4_9PSEU</name>
<sequence length="177" mass="19162">MIRFAEVFALAARLPGQVFREPQGDSLFCEYDAVLAPELWPALREMARWHGDDRVELLVPGASRAVSLSVHADEDDYWTAIGHGSDDEFLDSIAVSADVVAVTGPSGKWGCWGERGPEIAVFRGFPDAAARDGWRERFGPFLDAAGAVESYVWMALGGRGPVPDEYAAALAENYGTG</sequence>
<dbReference type="Proteomes" id="UP001595764">
    <property type="component" value="Unassembled WGS sequence"/>
</dbReference>
<keyword evidence="2" id="KW-1185">Reference proteome</keyword>
<evidence type="ECO:0000313" key="1">
    <source>
        <dbReference type="EMBL" id="MFC3508987.1"/>
    </source>
</evidence>
<reference evidence="2" key="1">
    <citation type="journal article" date="2019" name="Int. J. Syst. Evol. Microbiol.">
        <title>The Global Catalogue of Microorganisms (GCM) 10K type strain sequencing project: providing services to taxonomists for standard genome sequencing and annotation.</title>
        <authorList>
            <consortium name="The Broad Institute Genomics Platform"/>
            <consortium name="The Broad Institute Genome Sequencing Center for Infectious Disease"/>
            <person name="Wu L."/>
            <person name="Ma J."/>
        </authorList>
    </citation>
    <scope>NUCLEOTIDE SEQUENCE [LARGE SCALE GENOMIC DNA]</scope>
    <source>
        <strain evidence="2">CGMCC 4.7682</strain>
    </source>
</reference>
<comment type="caution">
    <text evidence="1">The sequence shown here is derived from an EMBL/GenBank/DDBJ whole genome shotgun (WGS) entry which is preliminary data.</text>
</comment>
<dbReference type="RefSeq" id="WP_377868827.1">
    <property type="nucleotide sequence ID" value="NZ_JBHMAY010000010.1"/>
</dbReference>
<evidence type="ECO:0000313" key="2">
    <source>
        <dbReference type="Proteomes" id="UP001595764"/>
    </source>
</evidence>
<organism evidence="1 2">
    <name type="scientific">Amycolatopsis halotolerans</name>
    <dbReference type="NCBI Taxonomy" id="330083"/>
    <lineage>
        <taxon>Bacteria</taxon>
        <taxon>Bacillati</taxon>
        <taxon>Actinomycetota</taxon>
        <taxon>Actinomycetes</taxon>
        <taxon>Pseudonocardiales</taxon>
        <taxon>Pseudonocardiaceae</taxon>
        <taxon>Amycolatopsis</taxon>
    </lineage>
</organism>
<proteinExistence type="predicted"/>
<dbReference type="EMBL" id="JBHRWI010000003">
    <property type="protein sequence ID" value="MFC3508987.1"/>
    <property type="molecule type" value="Genomic_DNA"/>
</dbReference>
<gene>
    <name evidence="1" type="ORF">ACFORO_02315</name>
</gene>